<accession>A0A2A9EHY3</accession>
<gene>
    <name evidence="2" type="ORF">ATJ97_0910</name>
</gene>
<dbReference type="AlphaFoldDB" id="A0A2A9EHY3"/>
<protein>
    <submittedName>
        <fullName evidence="2">Putative sensory transduction regulator</fullName>
    </submittedName>
</protein>
<dbReference type="OrthoDB" id="3256964at2"/>
<name>A0A2A9EHY3_9MICO</name>
<comment type="caution">
    <text evidence="2">The sequence shown here is derived from an EMBL/GenBank/DDBJ whole genome shotgun (WGS) entry which is preliminary data.</text>
</comment>
<dbReference type="Proteomes" id="UP000222106">
    <property type="component" value="Unassembled WGS sequence"/>
</dbReference>
<dbReference type="EMBL" id="PDJI01000004">
    <property type="protein sequence ID" value="PFG38433.1"/>
    <property type="molecule type" value="Genomic_DNA"/>
</dbReference>
<organism evidence="2 3">
    <name type="scientific">Georgenia soli</name>
    <dbReference type="NCBI Taxonomy" id="638953"/>
    <lineage>
        <taxon>Bacteria</taxon>
        <taxon>Bacillati</taxon>
        <taxon>Actinomycetota</taxon>
        <taxon>Actinomycetes</taxon>
        <taxon>Micrococcales</taxon>
        <taxon>Bogoriellaceae</taxon>
        <taxon>Georgenia</taxon>
    </lineage>
</organism>
<reference evidence="2 3" key="1">
    <citation type="submission" date="2017-10" db="EMBL/GenBank/DDBJ databases">
        <title>Sequencing the genomes of 1000 actinobacteria strains.</title>
        <authorList>
            <person name="Klenk H.-P."/>
        </authorList>
    </citation>
    <scope>NUCLEOTIDE SEQUENCE [LARGE SCALE GENOMIC DNA]</scope>
    <source>
        <strain evidence="2 3">DSM 21838</strain>
    </source>
</reference>
<keyword evidence="3" id="KW-1185">Reference proteome</keyword>
<dbReference type="Pfam" id="PF10722">
    <property type="entry name" value="YbjN"/>
    <property type="match status" value="1"/>
</dbReference>
<evidence type="ECO:0000256" key="1">
    <source>
        <dbReference type="SAM" id="MobiDB-lite"/>
    </source>
</evidence>
<dbReference type="RefSeq" id="WP_098482703.1">
    <property type="nucleotide sequence ID" value="NZ_PDJI01000004.1"/>
</dbReference>
<proteinExistence type="predicted"/>
<dbReference type="InterPro" id="IPR019660">
    <property type="entry name" value="Put_sensory_transdc_reg_YbjN"/>
</dbReference>
<evidence type="ECO:0000313" key="2">
    <source>
        <dbReference type="EMBL" id="PFG38433.1"/>
    </source>
</evidence>
<sequence length="176" mass="19059">MASSGTFDEGRVPVGPAQADGPGGVRAARDVVLPLTRSRVADALTELGYPWFRDSGGDLGAMWAQAVFHVYLLGHDETVLQVRGSWHRRLNIERLGEVLAMLDGWNREYVGPKCYVRVLDDGLLSVVAESSTPLASGVSDSQLVRLLERGVGQGMRVMRDLEELYPDPAARAPGVS</sequence>
<evidence type="ECO:0000313" key="3">
    <source>
        <dbReference type="Proteomes" id="UP000222106"/>
    </source>
</evidence>
<feature type="region of interest" description="Disordered" evidence="1">
    <location>
        <begin position="1"/>
        <end position="25"/>
    </location>
</feature>